<protein>
    <recommendedName>
        <fullName evidence="4">CBS domain-containing protein</fullName>
    </recommendedName>
</protein>
<dbReference type="EMBL" id="JPMI01000093">
    <property type="protein sequence ID" value="KFA92521.1"/>
    <property type="molecule type" value="Genomic_DNA"/>
</dbReference>
<keyword evidence="1" id="KW-0677">Repeat</keyword>
<dbReference type="PANTHER" id="PTHR48108">
    <property type="entry name" value="CBS DOMAIN-CONTAINING PROTEIN CBSX2, CHLOROPLASTIC"/>
    <property type="match status" value="1"/>
</dbReference>
<dbReference type="PANTHER" id="PTHR48108:SF26">
    <property type="entry name" value="CBS DOMAIN-CONTAINING PROTEIN DDB_G0289609"/>
    <property type="match status" value="1"/>
</dbReference>
<evidence type="ECO:0000313" key="6">
    <source>
        <dbReference type="Proteomes" id="UP000028547"/>
    </source>
</evidence>
<dbReference type="Pfam" id="PF00571">
    <property type="entry name" value="CBS"/>
    <property type="match status" value="2"/>
</dbReference>
<dbReference type="AlphaFoldDB" id="A0A084SVN6"/>
<dbReference type="Proteomes" id="UP000028547">
    <property type="component" value="Unassembled WGS sequence"/>
</dbReference>
<dbReference type="InterPro" id="IPR046342">
    <property type="entry name" value="CBS_dom_sf"/>
</dbReference>
<evidence type="ECO:0000313" key="5">
    <source>
        <dbReference type="EMBL" id="KFA92521.1"/>
    </source>
</evidence>
<sequence length="166" mass="17863">MRAFPMNNRPMPFPSELEESEPLPSPALWAVRDVMSREVIAVNPDTSLQTAAELMLEHAISGMPVVDEQGRLLGMVSKTDLVRQRLAGEDASGVTLPSGQHLVDVTTVEDVMTRHVLIVPEKASLPEAAKIMINAGVHRVPVVSARGTLAGLVTTSDIVRWVAGLP</sequence>
<accession>A0A084SVN6</accession>
<dbReference type="SMART" id="SM00116">
    <property type="entry name" value="CBS"/>
    <property type="match status" value="2"/>
</dbReference>
<organism evidence="5 6">
    <name type="scientific">Archangium violaceum Cb vi76</name>
    <dbReference type="NCBI Taxonomy" id="1406225"/>
    <lineage>
        <taxon>Bacteria</taxon>
        <taxon>Pseudomonadati</taxon>
        <taxon>Myxococcota</taxon>
        <taxon>Myxococcia</taxon>
        <taxon>Myxococcales</taxon>
        <taxon>Cystobacterineae</taxon>
        <taxon>Archangiaceae</taxon>
        <taxon>Archangium</taxon>
    </lineage>
</organism>
<evidence type="ECO:0000256" key="3">
    <source>
        <dbReference type="SAM" id="MobiDB-lite"/>
    </source>
</evidence>
<proteinExistence type="predicted"/>
<dbReference type="Gene3D" id="3.10.580.10">
    <property type="entry name" value="CBS-domain"/>
    <property type="match status" value="1"/>
</dbReference>
<reference evidence="5 6" key="1">
    <citation type="submission" date="2014-07" db="EMBL/GenBank/DDBJ databases">
        <title>Draft Genome Sequence of Gephyronic Acid Producer, Cystobacter violaceus Strain Cb vi76.</title>
        <authorList>
            <person name="Stevens D.C."/>
            <person name="Young J."/>
            <person name="Carmichael R."/>
            <person name="Tan J."/>
            <person name="Taylor R.E."/>
        </authorList>
    </citation>
    <scope>NUCLEOTIDE SEQUENCE [LARGE SCALE GENOMIC DNA]</scope>
    <source>
        <strain evidence="5 6">Cb vi76</strain>
    </source>
</reference>
<feature type="domain" description="CBS" evidence="4">
    <location>
        <begin position="35"/>
        <end position="91"/>
    </location>
</feature>
<evidence type="ECO:0000256" key="2">
    <source>
        <dbReference type="PROSITE-ProRule" id="PRU00703"/>
    </source>
</evidence>
<name>A0A084SVN6_9BACT</name>
<gene>
    <name evidence="5" type="ORF">Q664_15085</name>
</gene>
<feature type="region of interest" description="Disordered" evidence="3">
    <location>
        <begin position="1"/>
        <end position="21"/>
    </location>
</feature>
<comment type="caution">
    <text evidence="5">The sequence shown here is derived from an EMBL/GenBank/DDBJ whole genome shotgun (WGS) entry which is preliminary data.</text>
</comment>
<dbReference type="RefSeq" id="WP_043394901.1">
    <property type="nucleotide sequence ID" value="NZ_JPMI01000093.1"/>
</dbReference>
<keyword evidence="2" id="KW-0129">CBS domain</keyword>
<dbReference type="InterPro" id="IPR000644">
    <property type="entry name" value="CBS_dom"/>
</dbReference>
<evidence type="ECO:0000259" key="4">
    <source>
        <dbReference type="PROSITE" id="PS51371"/>
    </source>
</evidence>
<evidence type="ECO:0000256" key="1">
    <source>
        <dbReference type="ARBA" id="ARBA00022737"/>
    </source>
</evidence>
<dbReference type="InterPro" id="IPR051462">
    <property type="entry name" value="CBS_domain-containing"/>
</dbReference>
<dbReference type="SUPFAM" id="SSF54631">
    <property type="entry name" value="CBS-domain pair"/>
    <property type="match status" value="1"/>
</dbReference>
<feature type="domain" description="CBS" evidence="4">
    <location>
        <begin position="112"/>
        <end position="166"/>
    </location>
</feature>
<dbReference type="CDD" id="cd04586">
    <property type="entry name" value="CBS_pair_BON_assoc"/>
    <property type="match status" value="1"/>
</dbReference>
<dbReference type="PROSITE" id="PS51371">
    <property type="entry name" value="CBS"/>
    <property type="match status" value="2"/>
</dbReference>